<evidence type="ECO:0000313" key="1">
    <source>
        <dbReference type="EMBL" id="BCP65707.1"/>
    </source>
</evidence>
<sequence>MTLEQALLALKRIREAYQAWDAGRLEAEEALVEVGEALEGLFPDRGEGEEP</sequence>
<evidence type="ECO:0000313" key="2">
    <source>
        <dbReference type="Proteomes" id="UP000596099"/>
    </source>
</evidence>
<gene>
    <name evidence="1" type="ORF">TthHB5018_06410</name>
</gene>
<accession>A0A7R7YHX5</accession>
<proteinExistence type="predicted"/>
<name>A0A7R7YHX5_THETH</name>
<dbReference type="AlphaFoldDB" id="A0A7R7YHX5"/>
<dbReference type="RefSeq" id="WP_201351227.1">
    <property type="nucleotide sequence ID" value="NZ_AP024270.1"/>
</dbReference>
<dbReference type="EMBL" id="AP024270">
    <property type="protein sequence ID" value="BCP65707.1"/>
    <property type="molecule type" value="Genomic_DNA"/>
</dbReference>
<organism evidence="1 2">
    <name type="scientific">Thermus thermophilus</name>
    <dbReference type="NCBI Taxonomy" id="274"/>
    <lineage>
        <taxon>Bacteria</taxon>
        <taxon>Thermotogati</taxon>
        <taxon>Deinococcota</taxon>
        <taxon>Deinococci</taxon>
        <taxon>Thermales</taxon>
        <taxon>Thermaceae</taxon>
        <taxon>Thermus</taxon>
    </lineage>
</organism>
<reference evidence="2" key="1">
    <citation type="submission" date="2021-01" db="EMBL/GenBank/DDBJ databases">
        <title>Complete Genome Sequence of Thermus thermophilus Strain HB5018, Isolated from Mine Onsen Hot Spring.</title>
        <authorList>
            <person name="Miyazaki K."/>
            <person name="Moriya T."/>
            <person name="Nemoto N."/>
            <person name="Oshima T."/>
            <person name="Yura K."/>
            <person name="Bessho Y."/>
        </authorList>
    </citation>
    <scope>NUCLEOTIDE SEQUENCE [LARGE SCALE GENOMIC DNA]</scope>
    <source>
        <strain evidence="2">HB5018</strain>
    </source>
</reference>
<protein>
    <submittedName>
        <fullName evidence="1">Uncharacterized protein</fullName>
    </submittedName>
</protein>
<dbReference type="Proteomes" id="UP000596099">
    <property type="component" value="Chromosome"/>
</dbReference>